<evidence type="ECO:0000313" key="4">
    <source>
        <dbReference type="Proteomes" id="UP000216339"/>
    </source>
</evidence>
<evidence type="ECO:0000313" key="3">
    <source>
        <dbReference type="EMBL" id="PAP74576.1"/>
    </source>
</evidence>
<feature type="region of interest" description="Disordered" evidence="1">
    <location>
        <begin position="38"/>
        <end position="67"/>
    </location>
</feature>
<evidence type="ECO:0008006" key="5">
    <source>
        <dbReference type="Google" id="ProtNLM"/>
    </source>
</evidence>
<evidence type="ECO:0000256" key="2">
    <source>
        <dbReference type="SAM" id="SignalP"/>
    </source>
</evidence>
<organism evidence="3 4">
    <name type="scientific">Rubrivirga marina</name>
    <dbReference type="NCBI Taxonomy" id="1196024"/>
    <lineage>
        <taxon>Bacteria</taxon>
        <taxon>Pseudomonadati</taxon>
        <taxon>Rhodothermota</taxon>
        <taxon>Rhodothermia</taxon>
        <taxon>Rhodothermales</taxon>
        <taxon>Rubricoccaceae</taxon>
        <taxon>Rubrivirga</taxon>
    </lineage>
</organism>
<sequence length="121" mass="12541">MTTLRRLLPPLAALLAVLVVVQTTDLVACADEAVATEHEETHTDALASGGHPVPAPGDSHDDEHEHEEGTFADCLCHVVFAPTGIVPDAGVRPASEPAAYVYVGAAPPEVEPLGLDHVPLA</sequence>
<dbReference type="AlphaFoldDB" id="A0A271ITL7"/>
<keyword evidence="2" id="KW-0732">Signal</keyword>
<feature type="compositionally biased region" description="Basic and acidic residues" evidence="1">
    <location>
        <begin position="58"/>
        <end position="67"/>
    </location>
</feature>
<gene>
    <name evidence="3" type="ORF">BSZ37_20570</name>
</gene>
<name>A0A271ITL7_9BACT</name>
<keyword evidence="4" id="KW-1185">Reference proteome</keyword>
<dbReference type="RefSeq" id="WP_095512542.1">
    <property type="nucleotide sequence ID" value="NZ_MQWD01000005.1"/>
</dbReference>
<dbReference type="Proteomes" id="UP000216339">
    <property type="component" value="Unassembled WGS sequence"/>
</dbReference>
<dbReference type="EMBL" id="MQWD01000005">
    <property type="protein sequence ID" value="PAP74576.1"/>
    <property type="molecule type" value="Genomic_DNA"/>
</dbReference>
<evidence type="ECO:0000256" key="1">
    <source>
        <dbReference type="SAM" id="MobiDB-lite"/>
    </source>
</evidence>
<proteinExistence type="predicted"/>
<feature type="signal peptide" evidence="2">
    <location>
        <begin position="1"/>
        <end position="30"/>
    </location>
</feature>
<comment type="caution">
    <text evidence="3">The sequence shown here is derived from an EMBL/GenBank/DDBJ whole genome shotgun (WGS) entry which is preliminary data.</text>
</comment>
<reference evidence="3 4" key="1">
    <citation type="submission" date="2016-11" db="EMBL/GenBank/DDBJ databases">
        <title>Study of marine rhodopsin-containing bacteria.</title>
        <authorList>
            <person name="Yoshizawa S."/>
            <person name="Kumagai Y."/>
            <person name="Kogure K."/>
        </authorList>
    </citation>
    <scope>NUCLEOTIDE SEQUENCE [LARGE SCALE GENOMIC DNA]</scope>
    <source>
        <strain evidence="3 4">SAORIC-28</strain>
    </source>
</reference>
<accession>A0A271ITL7</accession>
<feature type="chain" id="PRO_5012199475" description="Cobalt transporter" evidence="2">
    <location>
        <begin position="31"/>
        <end position="121"/>
    </location>
</feature>
<protein>
    <recommendedName>
        <fullName evidence="5">Cobalt transporter</fullName>
    </recommendedName>
</protein>